<dbReference type="RefSeq" id="WP_390207161.1">
    <property type="nucleotide sequence ID" value="NZ_JBHTAX010000008.1"/>
</dbReference>
<gene>
    <name evidence="1" type="ORF">ACFQL7_28580</name>
</gene>
<sequence>MLSTGFPVSKKLSANADEIEIRTTAFTALANLDEQGGRVRLLASLPDDGYREQRMLVEDPEIDLAESTISNYLGDLTAAGLVAVDSLGRTHNRVSLTAAGEIAQDYIVDNYTLRSPHQSTLDQDFVPTPHDSTSRVYCTQQHDREDKGPSTAEAWLAETGSADTNGYTAWLDGPTNTLDSRGMHQRLSAAQRSDGVTLVDHKIEPFDDGRMTYLSCFEDDVQAVVQWGGPLPTLARCTATLLSDHAFSRLLTPDALGKRFENLYDEFKENVDRILVKGAQIGWFGKNEHEYSQFKDRYRKIRNICLKQLPNVLRSNKTEEYSNLFRDLHGLFASTTQLYDAAGFDVTIQLRIPDTEQLQRGNQRYQSFLKFFGHTVPKHTVYESDIGVHSGYREVLEDRDQKLESRLDYNIDVTAPYARCTVSWVVSGPDATEFRTDVYQAIQSRAATIREEVQEGNEKAPLLEIPVMSGMTYPTIKATVAHFADQKGYVTDRADLLERGIHDRRPLERCIRVLTACLSTSEQPGSVSPFDVAEALLHCSQTAKTEPLSVSEIAYGLAHLPADRLLPSLAPSATKVVQALLQTDIPIGRNEICERAGISSSSYDRYIDELAALAIIEPHTVEGRRKWTAHLEPEWTPDSSTVSQDEDHPLRISRESWLRDILKTVTNTTDFSLNDCEGWPLNIPNKHKQDVSLIPWLQFVAAQFGIIDLDRQIGNELSGRKIISTDDRSVALSRTLQQTAVIGVKPDDSESIQTTLTRVTSETDSISSMMNSLYLR</sequence>
<dbReference type="Proteomes" id="UP001596417">
    <property type="component" value="Unassembled WGS sequence"/>
</dbReference>
<dbReference type="AlphaFoldDB" id="A0ABD5YZB9"/>
<comment type="caution">
    <text evidence="1">The sequence shown here is derived from an EMBL/GenBank/DDBJ whole genome shotgun (WGS) entry which is preliminary data.</text>
</comment>
<reference evidence="1 2" key="1">
    <citation type="journal article" date="2019" name="Int. J. Syst. Evol. Microbiol.">
        <title>The Global Catalogue of Microorganisms (GCM) 10K type strain sequencing project: providing services to taxonomists for standard genome sequencing and annotation.</title>
        <authorList>
            <consortium name="The Broad Institute Genomics Platform"/>
            <consortium name="The Broad Institute Genome Sequencing Center for Infectious Disease"/>
            <person name="Wu L."/>
            <person name="Ma J."/>
        </authorList>
    </citation>
    <scope>NUCLEOTIDE SEQUENCE [LARGE SCALE GENOMIC DNA]</scope>
    <source>
        <strain evidence="1 2">RDMS1</strain>
    </source>
</reference>
<evidence type="ECO:0000313" key="1">
    <source>
        <dbReference type="EMBL" id="MFC7193360.1"/>
    </source>
</evidence>
<keyword evidence="2" id="KW-1185">Reference proteome</keyword>
<dbReference type="EMBL" id="JBHTAX010000008">
    <property type="protein sequence ID" value="MFC7193360.1"/>
    <property type="molecule type" value="Genomic_DNA"/>
</dbReference>
<name>A0ABD5YZB9_9EURY</name>
<accession>A0ABD5YZB9</accession>
<proteinExistence type="predicted"/>
<protein>
    <submittedName>
        <fullName evidence="1">Uncharacterized protein</fullName>
    </submittedName>
</protein>
<organism evidence="1 2">
    <name type="scientific">Halocatena marina</name>
    <dbReference type="NCBI Taxonomy" id="2934937"/>
    <lineage>
        <taxon>Archaea</taxon>
        <taxon>Methanobacteriati</taxon>
        <taxon>Methanobacteriota</taxon>
        <taxon>Stenosarchaea group</taxon>
        <taxon>Halobacteria</taxon>
        <taxon>Halobacteriales</taxon>
        <taxon>Natronomonadaceae</taxon>
        <taxon>Halocatena</taxon>
    </lineage>
</organism>
<evidence type="ECO:0000313" key="2">
    <source>
        <dbReference type="Proteomes" id="UP001596417"/>
    </source>
</evidence>